<evidence type="ECO:0000256" key="1">
    <source>
        <dbReference type="ARBA" id="ARBA00004141"/>
    </source>
</evidence>
<keyword evidence="9 12" id="KW-0472">Membrane</keyword>
<evidence type="ECO:0000256" key="9">
    <source>
        <dbReference type="ARBA" id="ARBA00023136"/>
    </source>
</evidence>
<evidence type="ECO:0000256" key="10">
    <source>
        <dbReference type="ARBA" id="ARBA00023157"/>
    </source>
</evidence>
<evidence type="ECO:0000256" key="8">
    <source>
        <dbReference type="ARBA" id="ARBA00023133"/>
    </source>
</evidence>
<name>A0ABW0KX40_9BACT</name>
<proteinExistence type="predicted"/>
<dbReference type="EMBL" id="JBHSMQ010000014">
    <property type="protein sequence ID" value="MFC5457974.1"/>
    <property type="molecule type" value="Genomic_DNA"/>
</dbReference>
<keyword evidence="3 12" id="KW-0812">Transmembrane</keyword>
<keyword evidence="7" id="KW-0408">Iron</keyword>
<keyword evidence="2" id="KW-1003">Cell membrane</keyword>
<comment type="caution">
    <text evidence="13">The sequence shown here is derived from an EMBL/GenBank/DDBJ whole genome shotgun (WGS) entry which is preliminary data.</text>
</comment>
<dbReference type="Pfam" id="PF02628">
    <property type="entry name" value="COX15-CtaA"/>
    <property type="match status" value="1"/>
</dbReference>
<organism evidence="13 14">
    <name type="scientific">Prosthecobacter fluviatilis</name>
    <dbReference type="NCBI Taxonomy" id="445931"/>
    <lineage>
        <taxon>Bacteria</taxon>
        <taxon>Pseudomonadati</taxon>
        <taxon>Verrucomicrobiota</taxon>
        <taxon>Verrucomicrobiia</taxon>
        <taxon>Verrucomicrobiales</taxon>
        <taxon>Verrucomicrobiaceae</taxon>
        <taxon>Prosthecobacter</taxon>
    </lineage>
</organism>
<comment type="pathway">
    <text evidence="11">Porphyrin-containing compound metabolism.</text>
</comment>
<evidence type="ECO:0000313" key="14">
    <source>
        <dbReference type="Proteomes" id="UP001596052"/>
    </source>
</evidence>
<evidence type="ECO:0000256" key="2">
    <source>
        <dbReference type="ARBA" id="ARBA00022475"/>
    </source>
</evidence>
<evidence type="ECO:0000256" key="3">
    <source>
        <dbReference type="ARBA" id="ARBA00022692"/>
    </source>
</evidence>
<feature type="transmembrane region" description="Helical" evidence="12">
    <location>
        <begin position="135"/>
        <end position="154"/>
    </location>
</feature>
<dbReference type="PANTHER" id="PTHR35457">
    <property type="entry name" value="HEME A SYNTHASE"/>
    <property type="match status" value="1"/>
</dbReference>
<sequence>MPSRAFHRYALFTLAVGIVLIWWGAAVTTEDVGLAVPDWPLCYGKINPEGWYKVPALLLEHGHRWIGMTIGWLALGMYFWQFFKNKPALVEAVSIILCGIGFFILIKLRVYSVAVLIAFLGFTWLTMTWIGRKWVLLRGLATLSLMLVMIQAALGGARVQEMSDKFGIVHGMLGQIFYCVLVFIAFASSRTWTEGRLLLSLTEAARARFWSLALFLCVFAQLVLGASLRHTQRTHLAASDILTTKGQWLPSFQPQDVFLLFAHKYWGFTVAVLIIFVAARARRWLVTLPQMRPVATLLLFMPTVQVALGIFVILTGKSFWVTNFHVLNGLALLALSSLLVATFWGDRLCRRDEAEA</sequence>
<accession>A0ABW0KX40</accession>
<dbReference type="PANTHER" id="PTHR35457:SF1">
    <property type="entry name" value="HEME A SYNTHASE"/>
    <property type="match status" value="1"/>
</dbReference>
<gene>
    <name evidence="13" type="ORF">ACFQDI_24100</name>
</gene>
<dbReference type="InterPro" id="IPR003780">
    <property type="entry name" value="COX15/CtaA_fam"/>
</dbReference>
<reference evidence="14" key="1">
    <citation type="journal article" date="2019" name="Int. J. Syst. Evol. Microbiol.">
        <title>The Global Catalogue of Microorganisms (GCM) 10K type strain sequencing project: providing services to taxonomists for standard genome sequencing and annotation.</title>
        <authorList>
            <consortium name="The Broad Institute Genomics Platform"/>
            <consortium name="The Broad Institute Genome Sequencing Center for Infectious Disease"/>
            <person name="Wu L."/>
            <person name="Ma J."/>
        </authorList>
    </citation>
    <scope>NUCLEOTIDE SEQUENCE [LARGE SCALE GENOMIC DNA]</scope>
    <source>
        <strain evidence="14">CGMCC 4.1469</strain>
    </source>
</reference>
<evidence type="ECO:0000256" key="11">
    <source>
        <dbReference type="ARBA" id="ARBA00023444"/>
    </source>
</evidence>
<evidence type="ECO:0000313" key="13">
    <source>
        <dbReference type="EMBL" id="MFC5457974.1"/>
    </source>
</evidence>
<evidence type="ECO:0000256" key="12">
    <source>
        <dbReference type="SAM" id="Phobius"/>
    </source>
</evidence>
<dbReference type="RefSeq" id="WP_377171850.1">
    <property type="nucleotide sequence ID" value="NZ_JBHSMQ010000014.1"/>
</dbReference>
<feature type="transmembrane region" description="Helical" evidence="12">
    <location>
        <begin position="166"/>
        <end position="188"/>
    </location>
</feature>
<feature type="transmembrane region" description="Helical" evidence="12">
    <location>
        <begin position="326"/>
        <end position="344"/>
    </location>
</feature>
<protein>
    <submittedName>
        <fullName evidence="13">Heme A synthase</fullName>
    </submittedName>
</protein>
<dbReference type="InterPro" id="IPR050450">
    <property type="entry name" value="COX15/CtaA_HemeA_synthase"/>
</dbReference>
<feature type="transmembrane region" description="Helical" evidence="12">
    <location>
        <begin position="265"/>
        <end position="282"/>
    </location>
</feature>
<feature type="transmembrane region" description="Helical" evidence="12">
    <location>
        <begin position="111"/>
        <end position="130"/>
    </location>
</feature>
<keyword evidence="8" id="KW-0350">Heme biosynthesis</keyword>
<keyword evidence="5 12" id="KW-1133">Transmembrane helix</keyword>
<feature type="transmembrane region" description="Helical" evidence="12">
    <location>
        <begin position="209"/>
        <end position="228"/>
    </location>
</feature>
<keyword evidence="4" id="KW-0479">Metal-binding</keyword>
<dbReference type="Proteomes" id="UP001596052">
    <property type="component" value="Unassembled WGS sequence"/>
</dbReference>
<comment type="subcellular location">
    <subcellularLocation>
        <location evidence="1">Membrane</location>
        <topology evidence="1">Multi-pass membrane protein</topology>
    </subcellularLocation>
</comment>
<keyword evidence="10" id="KW-1015">Disulfide bond</keyword>
<feature type="transmembrane region" description="Helical" evidence="12">
    <location>
        <begin position="62"/>
        <end position="80"/>
    </location>
</feature>
<evidence type="ECO:0000256" key="7">
    <source>
        <dbReference type="ARBA" id="ARBA00023004"/>
    </source>
</evidence>
<evidence type="ECO:0000256" key="4">
    <source>
        <dbReference type="ARBA" id="ARBA00022723"/>
    </source>
</evidence>
<evidence type="ECO:0000256" key="5">
    <source>
        <dbReference type="ARBA" id="ARBA00022989"/>
    </source>
</evidence>
<feature type="transmembrane region" description="Helical" evidence="12">
    <location>
        <begin position="87"/>
        <end position="105"/>
    </location>
</feature>
<evidence type="ECO:0000256" key="6">
    <source>
        <dbReference type="ARBA" id="ARBA00023002"/>
    </source>
</evidence>
<keyword evidence="14" id="KW-1185">Reference proteome</keyword>
<keyword evidence="6" id="KW-0560">Oxidoreductase</keyword>
<feature type="transmembrane region" description="Helical" evidence="12">
    <location>
        <begin position="294"/>
        <end position="314"/>
    </location>
</feature>